<evidence type="ECO:0000256" key="6">
    <source>
        <dbReference type="ARBA" id="ARBA00023002"/>
    </source>
</evidence>
<evidence type="ECO:0000256" key="1">
    <source>
        <dbReference type="ARBA" id="ARBA00001917"/>
    </source>
</evidence>
<dbReference type="InterPro" id="IPR012135">
    <property type="entry name" value="Dihydroorotate_DH_1_2"/>
</dbReference>
<keyword evidence="6" id="KW-0560">Oxidoreductase</keyword>
<feature type="domain" description="Dihydroorotate dehydrogenase catalytic" evidence="7">
    <location>
        <begin position="88"/>
        <end position="290"/>
    </location>
</feature>
<evidence type="ECO:0000313" key="8">
    <source>
        <dbReference type="EMBL" id="KGF73669.1"/>
    </source>
</evidence>
<keyword evidence="4" id="KW-0288">FMN</keyword>
<dbReference type="GO" id="GO:0004152">
    <property type="term" value="F:dihydroorotate dehydrogenase activity"/>
    <property type="evidence" value="ECO:0007669"/>
    <property type="project" value="InterPro"/>
</dbReference>
<comment type="cofactor">
    <cofactor evidence="1">
        <name>FMN</name>
        <dbReference type="ChEBI" id="CHEBI:58210"/>
    </cofactor>
</comment>
<evidence type="ECO:0000259" key="7">
    <source>
        <dbReference type="Pfam" id="PF01180"/>
    </source>
</evidence>
<dbReference type="InterPro" id="IPR005720">
    <property type="entry name" value="Dihydroorotate_DH_cat"/>
</dbReference>
<dbReference type="Proteomes" id="UP000030170">
    <property type="component" value="Unassembled WGS sequence"/>
</dbReference>
<dbReference type="PIRSF" id="PIRSF000164">
    <property type="entry name" value="DHO_oxidase"/>
    <property type="match status" value="1"/>
</dbReference>
<evidence type="ECO:0000313" key="9">
    <source>
        <dbReference type="Proteomes" id="UP000030170"/>
    </source>
</evidence>
<comment type="pathway">
    <text evidence="2">Pyrimidine metabolism; UMP biosynthesis via de novo pathway.</text>
</comment>
<dbReference type="Gene3D" id="3.20.20.70">
    <property type="entry name" value="Aldolase class I"/>
    <property type="match status" value="1"/>
</dbReference>
<name>A0A098TN02_9CYAN</name>
<proteinExistence type="predicted"/>
<dbReference type="SUPFAM" id="SSF51395">
    <property type="entry name" value="FMN-linked oxidoreductases"/>
    <property type="match status" value="1"/>
</dbReference>
<dbReference type="AlphaFoldDB" id="A0A098TN02"/>
<evidence type="ECO:0000256" key="3">
    <source>
        <dbReference type="ARBA" id="ARBA00022630"/>
    </source>
</evidence>
<dbReference type="InterPro" id="IPR013785">
    <property type="entry name" value="Aldolase_TIM"/>
</dbReference>
<dbReference type="RefSeq" id="WP_036530896.1">
    <property type="nucleotide sequence ID" value="NZ_JJML01000004.1"/>
</dbReference>
<dbReference type="GO" id="GO:0005737">
    <property type="term" value="C:cytoplasm"/>
    <property type="evidence" value="ECO:0007669"/>
    <property type="project" value="InterPro"/>
</dbReference>
<keyword evidence="3" id="KW-0285">Flavoprotein</keyword>
<dbReference type="PANTHER" id="PTHR48109">
    <property type="entry name" value="DIHYDROOROTATE DEHYDROGENASE (QUINONE), MITOCHONDRIAL-RELATED"/>
    <property type="match status" value="1"/>
</dbReference>
<keyword evidence="9" id="KW-1185">Reference proteome</keyword>
<protein>
    <submittedName>
        <fullName evidence="8">Dihydroorotate dehydrogenase</fullName>
    </submittedName>
</protein>
<evidence type="ECO:0000256" key="2">
    <source>
        <dbReference type="ARBA" id="ARBA00004725"/>
    </source>
</evidence>
<accession>A0A098TN02</accession>
<dbReference type="STRING" id="1497020.DO97_12580"/>
<keyword evidence="5" id="KW-0665">Pyrimidine biosynthesis</keyword>
<dbReference type="PANTHER" id="PTHR48109:SF3">
    <property type="entry name" value="SLL0744 PROTEIN"/>
    <property type="match status" value="1"/>
</dbReference>
<dbReference type="OrthoDB" id="9794954at2"/>
<reference evidence="8 9" key="1">
    <citation type="journal article" date="2014" name="Mol. Ecol.">
        <title>Evolution of Synechococcus.</title>
        <authorList>
            <person name="Dvorak P."/>
            <person name="Casamatta D."/>
            <person name="Hasler P."/>
            <person name="Poulickova A."/>
            <person name="Ondrej V."/>
            <person name="Sanges R."/>
        </authorList>
    </citation>
    <scope>NUCLEOTIDE SEQUENCE [LARGE SCALE GENOMIC DNA]</scope>
    <source>
        <strain evidence="8 9">CAUP A 1101</strain>
    </source>
</reference>
<dbReference type="GO" id="GO:0006207">
    <property type="term" value="P:'de novo' pyrimidine nucleobase biosynthetic process"/>
    <property type="evidence" value="ECO:0007669"/>
    <property type="project" value="TreeGrafter"/>
</dbReference>
<dbReference type="Pfam" id="PF01180">
    <property type="entry name" value="DHO_dh"/>
    <property type="match status" value="1"/>
</dbReference>
<evidence type="ECO:0000256" key="5">
    <source>
        <dbReference type="ARBA" id="ARBA00022975"/>
    </source>
</evidence>
<dbReference type="EMBL" id="JJML01000004">
    <property type="protein sequence ID" value="KGF73669.1"/>
    <property type="molecule type" value="Genomic_DNA"/>
</dbReference>
<comment type="caution">
    <text evidence="8">The sequence shown here is derived from an EMBL/GenBank/DDBJ whole genome shotgun (WGS) entry which is preliminary data.</text>
</comment>
<dbReference type="GO" id="GO:0044205">
    <property type="term" value="P:'de novo' UMP biosynthetic process"/>
    <property type="evidence" value="ECO:0007669"/>
    <property type="project" value="UniProtKB-UniPathway"/>
</dbReference>
<dbReference type="UniPathway" id="UPA00070"/>
<organism evidence="8 9">
    <name type="scientific">Neosynechococcus sphagnicola sy1</name>
    <dbReference type="NCBI Taxonomy" id="1497020"/>
    <lineage>
        <taxon>Bacteria</taxon>
        <taxon>Bacillati</taxon>
        <taxon>Cyanobacteriota</taxon>
        <taxon>Cyanophyceae</taxon>
        <taxon>Neosynechococcales</taxon>
        <taxon>Neosynechococcaceae</taxon>
        <taxon>Neosynechococcus</taxon>
    </lineage>
</organism>
<gene>
    <name evidence="8" type="ORF">DO97_12580</name>
</gene>
<sequence length="337" mass="37605">MNLTTTYLGLELRSPLVVGAAAPLSEDLDNIKRMEDAGAAAVVLHSLFEEQIEQEMAEFHHHSLYGTESFAEALTYFPEPDIFHVGPDLYLEHIRRAKEMTQIPIIASLNGSSIGGWTSYGRQIEQAGADALELNIYAIPTDVNLSGTDLEAQYLEILTAVKSAIAIPVAVKLSPYFTNLANLAHQCQLRGADALVLFNRFYQPDIDIETLEVVPHVLLSTAQEMRLPMRWIALLYGRVALDLAASGGIHKGEDVVRMLMAGAQVTLLVSTLLRHGIEHLRTLEQDLEQWLEEYEYPSVRALQGTMSQASCPTPSEFERVQYMKAIQTYHPHLAHRR</sequence>
<dbReference type="InterPro" id="IPR050074">
    <property type="entry name" value="DHO_dehydrogenase"/>
</dbReference>
<dbReference type="CDD" id="cd04739">
    <property type="entry name" value="DHOD_like"/>
    <property type="match status" value="1"/>
</dbReference>
<dbReference type="NCBIfam" id="NF005741">
    <property type="entry name" value="PRK07565.1"/>
    <property type="match status" value="1"/>
</dbReference>
<evidence type="ECO:0000256" key="4">
    <source>
        <dbReference type="ARBA" id="ARBA00022643"/>
    </source>
</evidence>